<name>A0ABQ7EPS4_BRACR</name>
<reference evidence="2 3" key="1">
    <citation type="journal article" date="2020" name="BMC Genomics">
        <title>Intraspecific diversification of the crop wild relative Brassica cretica Lam. using demographic model selection.</title>
        <authorList>
            <person name="Kioukis A."/>
            <person name="Michalopoulou V.A."/>
            <person name="Briers L."/>
            <person name="Pirintsos S."/>
            <person name="Studholme D.J."/>
            <person name="Pavlidis P."/>
            <person name="Sarris P.F."/>
        </authorList>
    </citation>
    <scope>NUCLEOTIDE SEQUENCE [LARGE SCALE GENOMIC DNA]</scope>
    <source>
        <strain evidence="3">cv. PFS-1207/04</strain>
    </source>
</reference>
<evidence type="ECO:0000313" key="2">
    <source>
        <dbReference type="EMBL" id="KAF3605041.1"/>
    </source>
</evidence>
<proteinExistence type="predicted"/>
<gene>
    <name evidence="2" type="ORF">DY000_02049624</name>
</gene>
<dbReference type="Proteomes" id="UP000266723">
    <property type="component" value="Unassembled WGS sequence"/>
</dbReference>
<evidence type="ECO:0000256" key="1">
    <source>
        <dbReference type="SAM" id="MobiDB-lite"/>
    </source>
</evidence>
<organism evidence="2 3">
    <name type="scientific">Brassica cretica</name>
    <name type="common">Mustard</name>
    <dbReference type="NCBI Taxonomy" id="69181"/>
    <lineage>
        <taxon>Eukaryota</taxon>
        <taxon>Viridiplantae</taxon>
        <taxon>Streptophyta</taxon>
        <taxon>Embryophyta</taxon>
        <taxon>Tracheophyta</taxon>
        <taxon>Spermatophyta</taxon>
        <taxon>Magnoliopsida</taxon>
        <taxon>eudicotyledons</taxon>
        <taxon>Gunneridae</taxon>
        <taxon>Pentapetalae</taxon>
        <taxon>rosids</taxon>
        <taxon>malvids</taxon>
        <taxon>Brassicales</taxon>
        <taxon>Brassicaceae</taxon>
        <taxon>Brassiceae</taxon>
        <taxon>Brassica</taxon>
    </lineage>
</organism>
<accession>A0ABQ7EPS4</accession>
<keyword evidence="3" id="KW-1185">Reference proteome</keyword>
<dbReference type="EMBL" id="QGKV02000297">
    <property type="protein sequence ID" value="KAF3605041.1"/>
    <property type="molecule type" value="Genomic_DNA"/>
</dbReference>
<sequence>MEEEKDDALEQNASFSFNDSHGLFNNTGPTPTNSPKSYNQTKPKASELGFSAIDLTGIGVPEDGQKMISEFMSMYNRNVQSNQNQTSMVMETQLLQPTVQNHQEHLQFQGNMVEGSFFEDLNIPNRINNQMFFQGNNNNSGFNPCFFCLGPGPALGSSNRFQLVFDSPPFDMASFDYRDDMSMPVVVGTMDGMQQQKQQDVSIWFL</sequence>
<comment type="caution">
    <text evidence="2">The sequence shown here is derived from an EMBL/GenBank/DDBJ whole genome shotgun (WGS) entry which is preliminary data.</text>
</comment>
<protein>
    <submittedName>
        <fullName evidence="2">Uncharacterized protein</fullName>
    </submittedName>
</protein>
<feature type="compositionally biased region" description="Polar residues" evidence="1">
    <location>
        <begin position="11"/>
        <end position="42"/>
    </location>
</feature>
<evidence type="ECO:0000313" key="3">
    <source>
        <dbReference type="Proteomes" id="UP000266723"/>
    </source>
</evidence>
<feature type="region of interest" description="Disordered" evidence="1">
    <location>
        <begin position="1"/>
        <end position="42"/>
    </location>
</feature>